<dbReference type="AlphaFoldDB" id="A0A6C0LRF7"/>
<sequence length="82" mass="9351">MDLITDTEATYDKSINFSSVKKENVTQKGGDDKSMEASNVLIDDETLTIGGAYNKLCNIVKNTNFISEKIINERRRRNDEKY</sequence>
<organism evidence="1">
    <name type="scientific">viral metagenome</name>
    <dbReference type="NCBI Taxonomy" id="1070528"/>
    <lineage>
        <taxon>unclassified sequences</taxon>
        <taxon>metagenomes</taxon>
        <taxon>organismal metagenomes</taxon>
    </lineage>
</organism>
<accession>A0A6C0LRF7</accession>
<name>A0A6C0LRF7_9ZZZZ</name>
<dbReference type="EMBL" id="MN740556">
    <property type="protein sequence ID" value="QHU33177.1"/>
    <property type="molecule type" value="Genomic_DNA"/>
</dbReference>
<protein>
    <submittedName>
        <fullName evidence="1">Uncharacterized protein</fullName>
    </submittedName>
</protein>
<proteinExistence type="predicted"/>
<evidence type="ECO:0000313" key="1">
    <source>
        <dbReference type="EMBL" id="QHU33177.1"/>
    </source>
</evidence>
<reference evidence="1" key="1">
    <citation type="journal article" date="2020" name="Nature">
        <title>Giant virus diversity and host interactions through global metagenomics.</title>
        <authorList>
            <person name="Schulz F."/>
            <person name="Roux S."/>
            <person name="Paez-Espino D."/>
            <person name="Jungbluth S."/>
            <person name="Walsh D.A."/>
            <person name="Denef V.J."/>
            <person name="McMahon K.D."/>
            <person name="Konstantinidis K.T."/>
            <person name="Eloe-Fadrosh E.A."/>
            <person name="Kyrpides N.C."/>
            <person name="Woyke T."/>
        </authorList>
    </citation>
    <scope>NUCLEOTIDE SEQUENCE</scope>
    <source>
        <strain evidence="1">GVMAG-S-1014582-52</strain>
    </source>
</reference>